<evidence type="ECO:0000256" key="4">
    <source>
        <dbReference type="ARBA" id="ARBA00022474"/>
    </source>
</evidence>
<dbReference type="PROSITE" id="PS00211">
    <property type="entry name" value="ABC_TRANSPORTER_1"/>
    <property type="match status" value="1"/>
</dbReference>
<dbReference type="Pfam" id="PF01061">
    <property type="entry name" value="ABC2_membrane"/>
    <property type="match status" value="1"/>
</dbReference>
<feature type="domain" description="ABC transporter" evidence="12">
    <location>
        <begin position="58"/>
        <end position="299"/>
    </location>
</feature>
<keyword evidence="6" id="KW-0547">Nucleotide-binding</keyword>
<accession>A0A5N4AXK5</accession>
<evidence type="ECO:0000259" key="12">
    <source>
        <dbReference type="PROSITE" id="PS50893"/>
    </source>
</evidence>
<dbReference type="EMBL" id="VVIM01000002">
    <property type="protein sequence ID" value="KAB0802095.1"/>
    <property type="molecule type" value="Genomic_DNA"/>
</dbReference>
<protein>
    <recommendedName>
        <fullName evidence="10">Protein white</fullName>
    </recommendedName>
</protein>
<keyword evidence="8 11" id="KW-1133">Transmembrane helix</keyword>
<evidence type="ECO:0000256" key="11">
    <source>
        <dbReference type="SAM" id="Phobius"/>
    </source>
</evidence>
<feature type="transmembrane region" description="Helical" evidence="11">
    <location>
        <begin position="397"/>
        <end position="416"/>
    </location>
</feature>
<keyword evidence="4" id="KW-0608">Pigment</keyword>
<feature type="transmembrane region" description="Helical" evidence="11">
    <location>
        <begin position="504"/>
        <end position="525"/>
    </location>
</feature>
<dbReference type="AlphaFoldDB" id="A0A5N4AXK5"/>
<dbReference type="Proteomes" id="UP000327044">
    <property type="component" value="Unassembled WGS sequence"/>
</dbReference>
<organism evidence="13 14">
    <name type="scientific">Photinus pyralis</name>
    <name type="common">Common eastern firefly</name>
    <name type="synonym">Lampyris pyralis</name>
    <dbReference type="NCBI Taxonomy" id="7054"/>
    <lineage>
        <taxon>Eukaryota</taxon>
        <taxon>Metazoa</taxon>
        <taxon>Ecdysozoa</taxon>
        <taxon>Arthropoda</taxon>
        <taxon>Hexapoda</taxon>
        <taxon>Insecta</taxon>
        <taxon>Pterygota</taxon>
        <taxon>Neoptera</taxon>
        <taxon>Endopterygota</taxon>
        <taxon>Coleoptera</taxon>
        <taxon>Polyphaga</taxon>
        <taxon>Elateriformia</taxon>
        <taxon>Elateroidea</taxon>
        <taxon>Lampyridae</taxon>
        <taxon>Lampyrinae</taxon>
        <taxon>Photinus</taxon>
    </lineage>
</organism>
<dbReference type="InterPro" id="IPR043926">
    <property type="entry name" value="ABCG_dom"/>
</dbReference>
<dbReference type="PANTHER" id="PTHR48041">
    <property type="entry name" value="ABC TRANSPORTER G FAMILY MEMBER 28"/>
    <property type="match status" value="1"/>
</dbReference>
<dbReference type="GO" id="GO:0005886">
    <property type="term" value="C:plasma membrane"/>
    <property type="evidence" value="ECO:0007669"/>
    <property type="project" value="TreeGrafter"/>
</dbReference>
<keyword evidence="14" id="KW-1185">Reference proteome</keyword>
<keyword evidence="5 11" id="KW-0812">Transmembrane</keyword>
<dbReference type="GO" id="GO:0005524">
    <property type="term" value="F:ATP binding"/>
    <property type="evidence" value="ECO:0007669"/>
    <property type="project" value="UniProtKB-KW"/>
</dbReference>
<feature type="transmembrane region" description="Helical" evidence="11">
    <location>
        <begin position="532"/>
        <end position="554"/>
    </location>
</feature>
<proteinExistence type="inferred from homology"/>
<dbReference type="GO" id="GO:0031409">
    <property type="term" value="F:pigment binding"/>
    <property type="evidence" value="ECO:0007669"/>
    <property type="project" value="UniProtKB-KW"/>
</dbReference>
<dbReference type="InterPro" id="IPR013525">
    <property type="entry name" value="ABC2_TM"/>
</dbReference>
<dbReference type="SMART" id="SM00382">
    <property type="entry name" value="AAA"/>
    <property type="match status" value="1"/>
</dbReference>
<feature type="transmembrane region" description="Helical" evidence="11">
    <location>
        <begin position="620"/>
        <end position="640"/>
    </location>
</feature>
<dbReference type="InterPro" id="IPR050352">
    <property type="entry name" value="ABCG_transporters"/>
</dbReference>
<evidence type="ECO:0000256" key="10">
    <source>
        <dbReference type="ARBA" id="ARBA00039188"/>
    </source>
</evidence>
<feature type="transmembrane region" description="Helical" evidence="11">
    <location>
        <begin position="474"/>
        <end position="498"/>
    </location>
</feature>
<reference evidence="13 14" key="1">
    <citation type="journal article" date="2018" name="Elife">
        <title>Firefly genomes illuminate parallel origins of bioluminescence in beetles.</title>
        <authorList>
            <person name="Fallon T.R."/>
            <person name="Lower S.E."/>
            <person name="Chang C.H."/>
            <person name="Bessho-Uehara M."/>
            <person name="Martin G.J."/>
            <person name="Bewick A.J."/>
            <person name="Behringer M."/>
            <person name="Debat H.J."/>
            <person name="Wong I."/>
            <person name="Day J.C."/>
            <person name="Suvorov A."/>
            <person name="Silva C.J."/>
            <person name="Stanger-Hall K.F."/>
            <person name="Hall D.W."/>
            <person name="Schmitz R.J."/>
            <person name="Nelson D.R."/>
            <person name="Lewis S.M."/>
            <person name="Shigenobu S."/>
            <person name="Bybee S.M."/>
            <person name="Larracuente A.M."/>
            <person name="Oba Y."/>
            <person name="Weng J.K."/>
        </authorList>
    </citation>
    <scope>NUCLEOTIDE SEQUENCE [LARGE SCALE GENOMIC DNA]</scope>
    <source>
        <strain evidence="13">1611_PpyrPB1</strain>
        <tissue evidence="13">Whole body</tissue>
    </source>
</reference>
<dbReference type="FunCoup" id="A0A5N4AXK5">
    <property type="interactions" value="2"/>
</dbReference>
<evidence type="ECO:0000256" key="7">
    <source>
        <dbReference type="ARBA" id="ARBA00022840"/>
    </source>
</evidence>
<dbReference type="InterPro" id="IPR027417">
    <property type="entry name" value="P-loop_NTPase"/>
</dbReference>
<dbReference type="SUPFAM" id="SSF52540">
    <property type="entry name" value="P-loop containing nucleoside triphosphate hydrolases"/>
    <property type="match status" value="1"/>
</dbReference>
<sequence length="646" mass="72453">MDTKREKQELLISIDKYGSFESANGSTQTERITFTWNNINVFVTKGPRRDTGRFFEFIRRRNETGIHPEAKQILKNVNGIARPGEVLAIMGASGAGKTTLMNVLTSQSAPNMLITGVCCANGVPIDSNLRRKCAYVQQEDLFIGTLSVKEHLIFQALLRMDRKIPNKERMKRVDEVIRALGLSKCENTKIGIQGRIKGISGGEMKRLSFASEVITNPSIMFCDEPTSGLDSFMALNIVQALKELAQSGKTIICTIHQPSSDLYAMFDKLMLVAEGRVAFLGSPRQAESFFASLDVPCPTNFNPADYFLELLAIAPGREQACRDAVQTICDKFAQSELGTSIARETDIEIGEYTVEDYPRGVREESPYKSSWCTQLRVLLWRSWLSDMRDPLIIRMRIGQTILIAILVSLIYAGQTLTEEGVMSINGVMYIFLSNMTFENLFSAVLVFCTEMPLFIRDHRRGMYRSDVYFLSKNIVDLPLFILSPVLTIAICYYCIGLNPLPDKFFTTLGITILAINASVSFGYMISCLSEKVDVSISIAAVITMPAMLLSGYYINFGSMPKYLRWISYFSWIRYGYECLMTNQWTGIDHINCNGTSTCPENGQMVLDTYAFSADHTMANIGALLGLLFGFRILAYIFLLLKTYTVD</sequence>
<feature type="transmembrane region" description="Helical" evidence="11">
    <location>
        <begin position="428"/>
        <end position="453"/>
    </location>
</feature>
<dbReference type="NCBIfam" id="TIGR00955">
    <property type="entry name" value="3a01204"/>
    <property type="match status" value="1"/>
</dbReference>
<gene>
    <name evidence="13" type="ORF">PPYR_04281</name>
</gene>
<comment type="similarity">
    <text evidence="2">Belongs to the ABC transporter superfamily. ABCG family. Eye pigment precursor importer (TC 3.A.1.204) subfamily.</text>
</comment>
<comment type="subcellular location">
    <subcellularLocation>
        <location evidence="1">Membrane</location>
        <topology evidence="1">Multi-pass membrane protein</topology>
    </subcellularLocation>
</comment>
<evidence type="ECO:0000313" key="13">
    <source>
        <dbReference type="EMBL" id="KAB0802095.1"/>
    </source>
</evidence>
<dbReference type="Gene3D" id="3.40.50.300">
    <property type="entry name" value="P-loop containing nucleotide triphosphate hydrolases"/>
    <property type="match status" value="1"/>
</dbReference>
<dbReference type="InterPro" id="IPR005284">
    <property type="entry name" value="Pigment_permease/Abcg"/>
</dbReference>
<dbReference type="GO" id="GO:0140359">
    <property type="term" value="F:ABC-type transporter activity"/>
    <property type="evidence" value="ECO:0007669"/>
    <property type="project" value="InterPro"/>
</dbReference>
<dbReference type="InterPro" id="IPR003439">
    <property type="entry name" value="ABC_transporter-like_ATP-bd"/>
</dbReference>
<dbReference type="CDD" id="cd03213">
    <property type="entry name" value="ABCG_EPDR"/>
    <property type="match status" value="1"/>
</dbReference>
<evidence type="ECO:0000256" key="8">
    <source>
        <dbReference type="ARBA" id="ARBA00022989"/>
    </source>
</evidence>
<keyword evidence="7" id="KW-0067">ATP-binding</keyword>
<evidence type="ECO:0000313" key="14">
    <source>
        <dbReference type="Proteomes" id="UP000327044"/>
    </source>
</evidence>
<keyword evidence="9 11" id="KW-0472">Membrane</keyword>
<dbReference type="Pfam" id="PF19055">
    <property type="entry name" value="ABC2_membrane_7"/>
    <property type="match status" value="1"/>
</dbReference>
<dbReference type="InParanoid" id="A0A5N4AXK5"/>
<evidence type="ECO:0000256" key="6">
    <source>
        <dbReference type="ARBA" id="ARBA00022741"/>
    </source>
</evidence>
<evidence type="ECO:0000256" key="1">
    <source>
        <dbReference type="ARBA" id="ARBA00004141"/>
    </source>
</evidence>
<name>A0A5N4AXK5_PHOPY</name>
<dbReference type="InterPro" id="IPR017871">
    <property type="entry name" value="ABC_transporter-like_CS"/>
</dbReference>
<evidence type="ECO:0000256" key="2">
    <source>
        <dbReference type="ARBA" id="ARBA00005814"/>
    </source>
</evidence>
<evidence type="ECO:0000256" key="3">
    <source>
        <dbReference type="ARBA" id="ARBA00022448"/>
    </source>
</evidence>
<evidence type="ECO:0000256" key="5">
    <source>
        <dbReference type="ARBA" id="ARBA00022692"/>
    </source>
</evidence>
<dbReference type="GO" id="GO:0016887">
    <property type="term" value="F:ATP hydrolysis activity"/>
    <property type="evidence" value="ECO:0007669"/>
    <property type="project" value="InterPro"/>
</dbReference>
<dbReference type="GO" id="GO:0030659">
    <property type="term" value="C:cytoplasmic vesicle membrane"/>
    <property type="evidence" value="ECO:0007669"/>
    <property type="project" value="TreeGrafter"/>
</dbReference>
<dbReference type="Pfam" id="PF00005">
    <property type="entry name" value="ABC_tran"/>
    <property type="match status" value="1"/>
</dbReference>
<dbReference type="PANTHER" id="PTHR48041:SF129">
    <property type="entry name" value="PROTEIN WHITE"/>
    <property type="match status" value="1"/>
</dbReference>
<evidence type="ECO:0000256" key="9">
    <source>
        <dbReference type="ARBA" id="ARBA00023136"/>
    </source>
</evidence>
<dbReference type="InterPro" id="IPR003593">
    <property type="entry name" value="AAA+_ATPase"/>
</dbReference>
<dbReference type="PROSITE" id="PS50893">
    <property type="entry name" value="ABC_TRANSPORTER_2"/>
    <property type="match status" value="1"/>
</dbReference>
<comment type="caution">
    <text evidence="13">The sequence shown here is derived from an EMBL/GenBank/DDBJ whole genome shotgun (WGS) entry which is preliminary data.</text>
</comment>
<keyword evidence="3" id="KW-0813">Transport</keyword>